<evidence type="ECO:0000313" key="3">
    <source>
        <dbReference type="Proteomes" id="UP001060919"/>
    </source>
</evidence>
<dbReference type="Proteomes" id="UP001060919">
    <property type="component" value="Chromosome"/>
</dbReference>
<dbReference type="Pfam" id="PF12867">
    <property type="entry name" value="DinB_2"/>
    <property type="match status" value="1"/>
</dbReference>
<dbReference type="InterPro" id="IPR034660">
    <property type="entry name" value="DinB/YfiT-like"/>
</dbReference>
<keyword evidence="3" id="KW-1185">Reference proteome</keyword>
<evidence type="ECO:0000259" key="1">
    <source>
        <dbReference type="Pfam" id="PF12867"/>
    </source>
</evidence>
<dbReference type="InterPro" id="IPR024775">
    <property type="entry name" value="DinB-like"/>
</dbReference>
<dbReference type="AlphaFoldDB" id="A0A916DT02"/>
<dbReference type="EMBL" id="AP026867">
    <property type="protein sequence ID" value="BDS12231.1"/>
    <property type="molecule type" value="Genomic_DNA"/>
</dbReference>
<proteinExistence type="predicted"/>
<sequence length="152" mass="18284">MNKADLKLELEKTEQTTLQFFDLPLDDLQKRYAPTKWNIQQVLHHLADAETILYERIRRVISGPQQVLWTFDQDRFCQGLDYDKFPLNINKDIYKATRRAIIYILEQHYDSKKELVFIHSKMGKRTLGEEFRKVAWHNEHHLNQIRQALKFG</sequence>
<organism evidence="2 3">
    <name type="scientific">Aureispira anguillae</name>
    <dbReference type="NCBI Taxonomy" id="2864201"/>
    <lineage>
        <taxon>Bacteria</taxon>
        <taxon>Pseudomonadati</taxon>
        <taxon>Bacteroidota</taxon>
        <taxon>Saprospiria</taxon>
        <taxon>Saprospirales</taxon>
        <taxon>Saprospiraceae</taxon>
        <taxon>Aureispira</taxon>
    </lineage>
</organism>
<accession>A0A916DT02</accession>
<dbReference type="KEGG" id="aup:AsAng_0029500"/>
<protein>
    <submittedName>
        <fullName evidence="2">DinB family protein</fullName>
    </submittedName>
</protein>
<dbReference type="RefSeq" id="WP_264793330.1">
    <property type="nucleotide sequence ID" value="NZ_AP026867.1"/>
</dbReference>
<gene>
    <name evidence="2" type="ORF">AsAng_0029500</name>
</gene>
<dbReference type="Gene3D" id="1.20.120.450">
    <property type="entry name" value="dinb family like domain"/>
    <property type="match status" value="1"/>
</dbReference>
<feature type="domain" description="DinB-like" evidence="1">
    <location>
        <begin position="9"/>
        <end position="145"/>
    </location>
</feature>
<evidence type="ECO:0000313" key="2">
    <source>
        <dbReference type="EMBL" id="BDS12231.1"/>
    </source>
</evidence>
<dbReference type="SUPFAM" id="SSF109854">
    <property type="entry name" value="DinB/YfiT-like putative metalloenzymes"/>
    <property type="match status" value="1"/>
</dbReference>
<reference evidence="2" key="1">
    <citation type="submission" date="2022-09" db="EMBL/GenBank/DDBJ databases">
        <title>Aureispira anguillicida sp. nov., isolated from Leptocephalus of Japanese eel Anguilla japonica.</title>
        <authorList>
            <person name="Yuasa K."/>
            <person name="Mekata T."/>
            <person name="Ikunari K."/>
        </authorList>
    </citation>
    <scope>NUCLEOTIDE SEQUENCE</scope>
    <source>
        <strain evidence="2">EL160426</strain>
    </source>
</reference>
<name>A0A916DT02_9BACT</name>